<accession>A0A679K420</accession>
<dbReference type="KEGG" id="vg:79707343"/>
<evidence type="ECO:0000313" key="2">
    <source>
        <dbReference type="Proteomes" id="UP000464334"/>
    </source>
</evidence>
<reference evidence="1 2" key="1">
    <citation type="submission" date="2019-12" db="EMBL/GenBank/DDBJ databases">
        <authorList>
            <person name="Ansaldi M."/>
            <person name="Clavijo F."/>
        </authorList>
    </citation>
    <scope>NUCLEOTIDE SEQUENCE [LARGE SCALE GENOMIC DNA]</scope>
</reference>
<dbReference type="Proteomes" id="UP000464334">
    <property type="component" value="Chromosome"/>
</dbReference>
<dbReference type="EMBL" id="LR743530">
    <property type="protein sequence ID" value="CAA2409873.1"/>
    <property type="molecule type" value="Genomic_DNA"/>
</dbReference>
<protein>
    <submittedName>
        <fullName evidence="1">Uncharacterized protein</fullName>
    </submittedName>
</protein>
<proteinExistence type="predicted"/>
<organism evidence="1 2">
    <name type="scientific">Xanthomonas phage Suba</name>
    <dbReference type="NCBI Taxonomy" id="2674975"/>
    <lineage>
        <taxon>Viruses</taxon>
        <taxon>Duplodnaviria</taxon>
        <taxon>Heunggongvirae</taxon>
        <taxon>Uroviricota</taxon>
        <taxon>Caudoviricetes</taxon>
        <taxon>Stanbaylleyvirinae</taxon>
        <taxon>Subavirus</taxon>
        <taxon>Subavirus suba</taxon>
    </lineage>
</organism>
<sequence length="73" mass="7917">MADEIDVTNERVENETALLVADAARKAASIPKGYAGECYFCGEEKARVVPVFVPTTQQVEDVCGGCRDRRGLP</sequence>
<keyword evidence="2" id="KW-1185">Reference proteome</keyword>
<evidence type="ECO:0000313" key="1">
    <source>
        <dbReference type="EMBL" id="CAA2409873.1"/>
    </source>
</evidence>
<dbReference type="RefSeq" id="YP_010742803.1">
    <property type="nucleotide sequence ID" value="NC_073092.1"/>
</dbReference>
<dbReference type="GeneID" id="79707343"/>
<name>A0A679K420_9CAUD</name>